<dbReference type="AlphaFoldDB" id="A0A501W3V2"/>
<dbReference type="GO" id="GO:0051537">
    <property type="term" value="F:2 iron, 2 sulfur cluster binding"/>
    <property type="evidence" value="ECO:0007669"/>
    <property type="project" value="UniProtKB-KW"/>
</dbReference>
<keyword evidence="1" id="KW-0001">2Fe-2S</keyword>
<dbReference type="Pfam" id="PF00355">
    <property type="entry name" value="Rieske"/>
    <property type="match status" value="1"/>
</dbReference>
<keyword evidence="3" id="KW-0408">Iron</keyword>
<dbReference type="PANTHER" id="PTHR40261:SF1">
    <property type="entry name" value="RIESKE DOMAIN-CONTAINING PROTEIN"/>
    <property type="match status" value="1"/>
</dbReference>
<keyword evidence="2" id="KW-0479">Metal-binding</keyword>
<dbReference type="PANTHER" id="PTHR40261">
    <property type="match status" value="1"/>
</dbReference>
<evidence type="ECO:0000256" key="2">
    <source>
        <dbReference type="ARBA" id="ARBA00022723"/>
    </source>
</evidence>
<dbReference type="InterPro" id="IPR017941">
    <property type="entry name" value="Rieske_2Fe-2S"/>
</dbReference>
<feature type="domain" description="Rieske" evidence="5">
    <location>
        <begin position="3"/>
        <end position="105"/>
    </location>
</feature>
<evidence type="ECO:0000259" key="5">
    <source>
        <dbReference type="PROSITE" id="PS51296"/>
    </source>
</evidence>
<keyword evidence="7" id="KW-1185">Reference proteome</keyword>
<evidence type="ECO:0000256" key="1">
    <source>
        <dbReference type="ARBA" id="ARBA00022714"/>
    </source>
</evidence>
<evidence type="ECO:0000256" key="3">
    <source>
        <dbReference type="ARBA" id="ARBA00023004"/>
    </source>
</evidence>
<protein>
    <submittedName>
        <fullName evidence="6">Rieske 2Fe-2S domain-containing protein</fullName>
    </submittedName>
</protein>
<organism evidence="6 7">
    <name type="scientific">Maribrevibacterium harenarium</name>
    <dbReference type="NCBI Taxonomy" id="2589817"/>
    <lineage>
        <taxon>Bacteria</taxon>
        <taxon>Pseudomonadati</taxon>
        <taxon>Pseudomonadota</taxon>
        <taxon>Gammaproteobacteria</taxon>
        <taxon>Oceanospirillales</taxon>
        <taxon>Oceanospirillaceae</taxon>
        <taxon>Maribrevibacterium</taxon>
    </lineage>
</organism>
<gene>
    <name evidence="6" type="ORF">FJM67_16825</name>
</gene>
<name>A0A501W3V2_9GAMM</name>
<dbReference type="InterPro" id="IPR036922">
    <property type="entry name" value="Rieske_2Fe-2S_sf"/>
</dbReference>
<keyword evidence="4" id="KW-0411">Iron-sulfur</keyword>
<dbReference type="Gene3D" id="2.102.10.10">
    <property type="entry name" value="Rieske [2Fe-2S] iron-sulphur domain"/>
    <property type="match status" value="1"/>
</dbReference>
<evidence type="ECO:0000313" key="7">
    <source>
        <dbReference type="Proteomes" id="UP000315901"/>
    </source>
</evidence>
<reference evidence="6 7" key="1">
    <citation type="submission" date="2019-06" db="EMBL/GenBank/DDBJ databases">
        <title>A novel bacterium of genus Marinomonas, isolated from coastal sand.</title>
        <authorList>
            <person name="Huang H."/>
            <person name="Mo K."/>
            <person name="Hu Y."/>
        </authorList>
    </citation>
    <scope>NUCLEOTIDE SEQUENCE [LARGE SCALE GENOMIC DNA]</scope>
    <source>
        <strain evidence="6 7">HB171799</strain>
    </source>
</reference>
<evidence type="ECO:0000313" key="6">
    <source>
        <dbReference type="EMBL" id="TPE44593.1"/>
    </source>
</evidence>
<dbReference type="Proteomes" id="UP000315901">
    <property type="component" value="Unassembled WGS sequence"/>
</dbReference>
<dbReference type="EMBL" id="VFRR01000077">
    <property type="protein sequence ID" value="TPE44593.1"/>
    <property type="molecule type" value="Genomic_DNA"/>
</dbReference>
<accession>A0A501W3V2</accession>
<sequence>MSWICTDINVNEIEETGRGFYLNDTEYVCIPVAGEYHVYINACPHFGSRLEWMPNYFLDGKRQYIQCSRHEALFEKHTGLCIQGPCEKESLSKVAAEVRAGVLWIKLDD</sequence>
<dbReference type="OrthoDB" id="9794779at2"/>
<evidence type="ECO:0000256" key="4">
    <source>
        <dbReference type="ARBA" id="ARBA00023014"/>
    </source>
</evidence>
<dbReference type="PROSITE" id="PS51296">
    <property type="entry name" value="RIESKE"/>
    <property type="match status" value="1"/>
</dbReference>
<dbReference type="GO" id="GO:0046872">
    <property type="term" value="F:metal ion binding"/>
    <property type="evidence" value="ECO:0007669"/>
    <property type="project" value="UniProtKB-KW"/>
</dbReference>
<dbReference type="RefSeq" id="WP_140591813.1">
    <property type="nucleotide sequence ID" value="NZ_VFRR01000077.1"/>
</dbReference>
<proteinExistence type="predicted"/>
<comment type="caution">
    <text evidence="6">The sequence shown here is derived from an EMBL/GenBank/DDBJ whole genome shotgun (WGS) entry which is preliminary data.</text>
</comment>
<dbReference type="SUPFAM" id="SSF50022">
    <property type="entry name" value="ISP domain"/>
    <property type="match status" value="1"/>
</dbReference>